<evidence type="ECO:0000313" key="1">
    <source>
        <dbReference type="EMBL" id="NWH04957.1"/>
    </source>
</evidence>
<gene>
    <name evidence="1" type="ORF">HXW94_08175</name>
</gene>
<comment type="caution">
    <text evidence="1">The sequence shown here is derived from an EMBL/GenBank/DDBJ whole genome shotgun (WGS) entry which is preliminary data.</text>
</comment>
<evidence type="ECO:0000313" key="2">
    <source>
        <dbReference type="Proteomes" id="UP000553343"/>
    </source>
</evidence>
<organism evidence="1 2">
    <name type="scientific">Desulfobacter latus</name>
    <dbReference type="NCBI Taxonomy" id="2292"/>
    <lineage>
        <taxon>Bacteria</taxon>
        <taxon>Pseudomonadati</taxon>
        <taxon>Thermodesulfobacteriota</taxon>
        <taxon>Desulfobacteria</taxon>
        <taxon>Desulfobacterales</taxon>
        <taxon>Desulfobacteraceae</taxon>
        <taxon>Desulfobacter</taxon>
    </lineage>
</organism>
<dbReference type="AlphaFoldDB" id="A0A850T9S2"/>
<dbReference type="EMBL" id="JACADJ010000021">
    <property type="protein sequence ID" value="NWH04957.1"/>
    <property type="molecule type" value="Genomic_DNA"/>
</dbReference>
<proteinExistence type="predicted"/>
<reference evidence="1 2" key="1">
    <citation type="submission" date="2020-06" db="EMBL/GenBank/DDBJ databases">
        <title>High-quality draft genome of sulfate reducer Desulfobacter latus type strain AcrS2 isolated from marine sediment.</title>
        <authorList>
            <person name="Hoppe M."/>
            <person name="Larsen C.K."/>
            <person name="Marshall I.P.G."/>
            <person name="Schramm A."/>
            <person name="Marietou A.G."/>
        </authorList>
    </citation>
    <scope>NUCLEOTIDE SEQUENCE [LARGE SCALE GENOMIC DNA]</scope>
    <source>
        <strain evidence="1 2">AcRS2</strain>
    </source>
</reference>
<dbReference type="RefSeq" id="WP_178366411.1">
    <property type="nucleotide sequence ID" value="NZ_JACADJ010000021.1"/>
</dbReference>
<accession>A0A850T9S2</accession>
<sequence length="238" mass="27787">MKKTINWSAVYSWDPKYSSGEGVACYEKCDGYCCTPFFGDELKLINAEPVLPMLESEYEYLLSIGGLAGVTDNVKSEVYEPVEGAEVRVYYAKCSCRGLCSPHEFRPFICQVYPFFPLIDAEGEIEGFEIASLLDMFHKNENPCYLAEKKSIKVQERVRKHLQPLIRGNPEMIFLLRAVRTITEFMKRALKETVEIRNTKNRRKFLSSFERKVFMREPWRNEEFLKRIASEYMNAFNE</sequence>
<keyword evidence="2" id="KW-1185">Reference proteome</keyword>
<name>A0A850T9S2_9BACT</name>
<protein>
    <submittedName>
        <fullName evidence="1">Uncharacterized protein</fullName>
    </submittedName>
</protein>
<dbReference type="Proteomes" id="UP000553343">
    <property type="component" value="Unassembled WGS sequence"/>
</dbReference>